<proteinExistence type="predicted"/>
<feature type="region of interest" description="Disordered" evidence="1">
    <location>
        <begin position="140"/>
        <end position="186"/>
    </location>
</feature>
<reference evidence="2 3" key="1">
    <citation type="journal article" date="2019" name="Sci. Rep.">
        <title>Orb-weaving spider Araneus ventricosus genome elucidates the spidroin gene catalogue.</title>
        <authorList>
            <person name="Kono N."/>
            <person name="Nakamura H."/>
            <person name="Ohtoshi R."/>
            <person name="Moran D.A.P."/>
            <person name="Shinohara A."/>
            <person name="Yoshida Y."/>
            <person name="Fujiwara M."/>
            <person name="Mori M."/>
            <person name="Tomita M."/>
            <person name="Arakawa K."/>
        </authorList>
    </citation>
    <scope>NUCLEOTIDE SEQUENCE [LARGE SCALE GENOMIC DNA]</scope>
</reference>
<organism evidence="2 3">
    <name type="scientific">Araneus ventricosus</name>
    <name type="common">Orbweaver spider</name>
    <name type="synonym">Epeira ventricosa</name>
    <dbReference type="NCBI Taxonomy" id="182803"/>
    <lineage>
        <taxon>Eukaryota</taxon>
        <taxon>Metazoa</taxon>
        <taxon>Ecdysozoa</taxon>
        <taxon>Arthropoda</taxon>
        <taxon>Chelicerata</taxon>
        <taxon>Arachnida</taxon>
        <taxon>Araneae</taxon>
        <taxon>Araneomorphae</taxon>
        <taxon>Entelegynae</taxon>
        <taxon>Araneoidea</taxon>
        <taxon>Araneidae</taxon>
        <taxon>Araneus</taxon>
    </lineage>
</organism>
<accession>A0A4Y2H3Y6</accession>
<protein>
    <submittedName>
        <fullName evidence="2">Uncharacterized protein</fullName>
    </submittedName>
</protein>
<dbReference type="EMBL" id="BGPR01001700">
    <property type="protein sequence ID" value="GBM59811.1"/>
    <property type="molecule type" value="Genomic_DNA"/>
</dbReference>
<dbReference type="Proteomes" id="UP000499080">
    <property type="component" value="Unassembled WGS sequence"/>
</dbReference>
<evidence type="ECO:0000313" key="2">
    <source>
        <dbReference type="EMBL" id="GBM59811.1"/>
    </source>
</evidence>
<feature type="region of interest" description="Disordered" evidence="1">
    <location>
        <begin position="76"/>
        <end position="98"/>
    </location>
</feature>
<keyword evidence="3" id="KW-1185">Reference proteome</keyword>
<gene>
    <name evidence="2" type="ORF">AVEN_10019_1</name>
</gene>
<dbReference type="AlphaFoldDB" id="A0A4Y2H3Y6"/>
<name>A0A4Y2H3Y6_ARAVE</name>
<feature type="compositionally biased region" description="Basic and acidic residues" evidence="1">
    <location>
        <begin position="89"/>
        <end position="98"/>
    </location>
</feature>
<evidence type="ECO:0000313" key="3">
    <source>
        <dbReference type="Proteomes" id="UP000499080"/>
    </source>
</evidence>
<comment type="caution">
    <text evidence="2">The sequence shown here is derived from an EMBL/GenBank/DDBJ whole genome shotgun (WGS) entry which is preliminary data.</text>
</comment>
<evidence type="ECO:0000256" key="1">
    <source>
        <dbReference type="SAM" id="MobiDB-lite"/>
    </source>
</evidence>
<sequence length="216" mass="24486">MDMGICNPLGSEFGVTGVNVDVLPCLIPLGYWWAQALIPKEYKALLVFLWKAFFLLLDHQKKQSIIVVRWQHRAPGTHPHQKASIHRSQGKDEKSDYSHRISAFKRKREGGGEIRTVALSKPPSDQERLFLLGQRNAEREWRDKNSGFSKPPLDSGRLSHDHDNNPRPPTHPLGLESTRMDGSHPCRSDKDGGCLMLEVCISVLSQEKDEMSAYSY</sequence>